<accession>A0A839GFQ1</accession>
<evidence type="ECO:0000259" key="3">
    <source>
        <dbReference type="Pfam" id="PF13568"/>
    </source>
</evidence>
<gene>
    <name evidence="4" type="ORF">FHS90_002073</name>
</gene>
<evidence type="ECO:0000256" key="1">
    <source>
        <dbReference type="SAM" id="MobiDB-lite"/>
    </source>
</evidence>
<keyword evidence="2" id="KW-0732">Signal</keyword>
<name>A0A839GFQ1_9BACT</name>
<reference evidence="4 5" key="1">
    <citation type="submission" date="2020-08" db="EMBL/GenBank/DDBJ databases">
        <title>Genomic Encyclopedia of Type Strains, Phase IV (KMG-IV): sequencing the most valuable type-strain genomes for metagenomic binning, comparative biology and taxonomic classification.</title>
        <authorList>
            <person name="Goeker M."/>
        </authorList>
    </citation>
    <scope>NUCLEOTIDE SEQUENCE [LARGE SCALE GENOMIC DNA]</scope>
    <source>
        <strain evidence="4 5">DSM 29854</strain>
    </source>
</reference>
<feature type="region of interest" description="Disordered" evidence="1">
    <location>
        <begin position="142"/>
        <end position="166"/>
    </location>
</feature>
<dbReference type="RefSeq" id="WP_182512923.1">
    <property type="nucleotide sequence ID" value="NZ_JACJIQ010000007.1"/>
</dbReference>
<dbReference type="AlphaFoldDB" id="A0A839GFQ1"/>
<evidence type="ECO:0000313" key="5">
    <source>
        <dbReference type="Proteomes" id="UP000563094"/>
    </source>
</evidence>
<comment type="caution">
    <text evidence="4">The sequence shown here is derived from an EMBL/GenBank/DDBJ whole genome shotgun (WGS) entry which is preliminary data.</text>
</comment>
<feature type="chain" id="PRO_5032782936" description="Outer membrane protein beta-barrel domain-containing protein" evidence="2">
    <location>
        <begin position="24"/>
        <end position="366"/>
    </location>
</feature>
<evidence type="ECO:0000256" key="2">
    <source>
        <dbReference type="SAM" id="SignalP"/>
    </source>
</evidence>
<dbReference type="InterPro" id="IPR025665">
    <property type="entry name" value="Beta-barrel_OMP_2"/>
</dbReference>
<dbReference type="Proteomes" id="UP000563094">
    <property type="component" value="Unassembled WGS sequence"/>
</dbReference>
<proteinExistence type="predicted"/>
<sequence>MKRLLTLLSAIMMAAAIALPSMATSNHLSGAAMPDTLILKLKNNARVLVVVNDLKDLKSIKGQSLDSLVGLLEKHTTEIERAGQAASDSAVTITVSTEKDGSNTEQVNITIAQNGKNGKQVITKTIRNVKIDVEKDEENNKTSIKINSADDDDHDDDDDKPRNRKKEFDFQVDLGLDSWMNKKTLASTGVDKISLKPLGSRYISLNAKWNYRLGGERSPLRLNTGFGFEFHNFMFDDNLQMANNGSEIVFTDDVALEKSKLATTSVTVPLELGLNFKNSRGKTNFKIGGGGFVGYLLEGKTKVVQNSATYKVKEDFHMNEFQYGLSGYVGVRSLEFFVKYNLNEMFEDNKGPQANAIAFGVRILKL</sequence>
<organism evidence="4 5">
    <name type="scientific">Rufibacter quisquiliarum</name>
    <dbReference type="NCBI Taxonomy" id="1549639"/>
    <lineage>
        <taxon>Bacteria</taxon>
        <taxon>Pseudomonadati</taxon>
        <taxon>Bacteroidota</taxon>
        <taxon>Cytophagia</taxon>
        <taxon>Cytophagales</taxon>
        <taxon>Hymenobacteraceae</taxon>
        <taxon>Rufibacter</taxon>
    </lineage>
</organism>
<evidence type="ECO:0000313" key="4">
    <source>
        <dbReference type="EMBL" id="MBA9077360.1"/>
    </source>
</evidence>
<feature type="signal peptide" evidence="2">
    <location>
        <begin position="1"/>
        <end position="23"/>
    </location>
</feature>
<dbReference type="EMBL" id="JACJIQ010000007">
    <property type="protein sequence ID" value="MBA9077360.1"/>
    <property type="molecule type" value="Genomic_DNA"/>
</dbReference>
<keyword evidence="5" id="KW-1185">Reference proteome</keyword>
<feature type="domain" description="Outer membrane protein beta-barrel" evidence="3">
    <location>
        <begin position="204"/>
        <end position="343"/>
    </location>
</feature>
<dbReference type="Pfam" id="PF13568">
    <property type="entry name" value="OMP_b-brl_2"/>
    <property type="match status" value="1"/>
</dbReference>
<feature type="compositionally biased region" description="Acidic residues" evidence="1">
    <location>
        <begin position="149"/>
        <end position="158"/>
    </location>
</feature>
<protein>
    <recommendedName>
        <fullName evidence="3">Outer membrane protein beta-barrel domain-containing protein</fullName>
    </recommendedName>
</protein>